<dbReference type="InterPro" id="IPR050446">
    <property type="entry name" value="FAD-oxidoreductase/Apoptosis"/>
</dbReference>
<gene>
    <name evidence="10" type="ORF">WJX84_001392</name>
</gene>
<dbReference type="InterPro" id="IPR023753">
    <property type="entry name" value="FAD/NAD-binding_dom"/>
</dbReference>
<dbReference type="InterPro" id="IPR036188">
    <property type="entry name" value="FAD/NAD-bd_sf"/>
</dbReference>
<evidence type="ECO:0000256" key="4">
    <source>
        <dbReference type="ARBA" id="ARBA00022827"/>
    </source>
</evidence>
<dbReference type="Pfam" id="PF21791">
    <property type="entry name" value="MDHAR3-like_C"/>
    <property type="match status" value="1"/>
</dbReference>
<dbReference type="Pfam" id="PF07992">
    <property type="entry name" value="Pyr_redox_2"/>
    <property type="match status" value="1"/>
</dbReference>
<comment type="caution">
    <text evidence="10">The sequence shown here is derived from an EMBL/GenBank/DDBJ whole genome shotgun (WGS) entry which is preliminary data.</text>
</comment>
<evidence type="ECO:0000259" key="9">
    <source>
        <dbReference type="Pfam" id="PF21791"/>
    </source>
</evidence>
<comment type="cofactor">
    <cofactor evidence="1">
        <name>FAD</name>
        <dbReference type="ChEBI" id="CHEBI:57692"/>
    </cofactor>
</comment>
<feature type="domain" description="FAD/NAD(P)-binding" evidence="8">
    <location>
        <begin position="8"/>
        <end position="329"/>
    </location>
</feature>
<reference evidence="10 11" key="1">
    <citation type="journal article" date="2024" name="Nat. Commun.">
        <title>Phylogenomics reveals the evolutionary origins of lichenization in chlorophyte algae.</title>
        <authorList>
            <person name="Puginier C."/>
            <person name="Libourel C."/>
            <person name="Otte J."/>
            <person name="Skaloud P."/>
            <person name="Haon M."/>
            <person name="Grisel S."/>
            <person name="Petersen M."/>
            <person name="Berrin J.G."/>
            <person name="Delaux P.M."/>
            <person name="Dal Grande F."/>
            <person name="Keller J."/>
        </authorList>
    </citation>
    <scope>NUCLEOTIDE SEQUENCE [LARGE SCALE GENOMIC DNA]</scope>
    <source>
        <strain evidence="10 11">SAG 2523</strain>
    </source>
</reference>
<dbReference type="SUPFAM" id="SSF55424">
    <property type="entry name" value="FAD/NAD-linked reductases, dimerisation (C-terminal) domain"/>
    <property type="match status" value="1"/>
</dbReference>
<keyword evidence="3" id="KW-0285">Flavoprotein</keyword>
<feature type="domain" description="Monodehydroascorbate reductase 3-like C-terminal" evidence="9">
    <location>
        <begin position="351"/>
        <end position="420"/>
    </location>
</feature>
<dbReference type="PRINTS" id="PR00411">
    <property type="entry name" value="PNDRDTASEI"/>
</dbReference>
<evidence type="ECO:0000259" key="8">
    <source>
        <dbReference type="Pfam" id="PF07992"/>
    </source>
</evidence>
<dbReference type="SUPFAM" id="SSF51905">
    <property type="entry name" value="FAD/NAD(P)-binding domain"/>
    <property type="match status" value="2"/>
</dbReference>
<evidence type="ECO:0000256" key="6">
    <source>
        <dbReference type="ARBA" id="ARBA00023027"/>
    </source>
</evidence>
<proteinExistence type="inferred from homology"/>
<accession>A0AAW1SBU2</accession>
<dbReference type="InterPro" id="IPR048618">
    <property type="entry name" value="MDHAR3-like_C"/>
</dbReference>
<evidence type="ECO:0000256" key="1">
    <source>
        <dbReference type="ARBA" id="ARBA00001974"/>
    </source>
</evidence>
<dbReference type="PRINTS" id="PR00368">
    <property type="entry name" value="FADPNR"/>
</dbReference>
<dbReference type="EMBL" id="JALJOV010001688">
    <property type="protein sequence ID" value="KAK9843571.1"/>
    <property type="molecule type" value="Genomic_DNA"/>
</dbReference>
<keyword evidence="11" id="KW-1185">Reference proteome</keyword>
<keyword evidence="5" id="KW-0560">Oxidoreductase</keyword>
<name>A0AAW1SBU2_9CHLO</name>
<dbReference type="Gene3D" id="3.50.50.60">
    <property type="entry name" value="FAD/NAD(P)-binding domain"/>
    <property type="match status" value="2"/>
</dbReference>
<evidence type="ECO:0000256" key="5">
    <source>
        <dbReference type="ARBA" id="ARBA00023002"/>
    </source>
</evidence>
<dbReference type="Proteomes" id="UP001485043">
    <property type="component" value="Unassembled WGS sequence"/>
</dbReference>
<keyword evidence="6" id="KW-0520">NAD</keyword>
<evidence type="ECO:0000313" key="10">
    <source>
        <dbReference type="EMBL" id="KAK9843571.1"/>
    </source>
</evidence>
<evidence type="ECO:0000313" key="11">
    <source>
        <dbReference type="Proteomes" id="UP001485043"/>
    </source>
</evidence>
<keyword evidence="4" id="KW-0274">FAD</keyword>
<dbReference type="InterPro" id="IPR016156">
    <property type="entry name" value="FAD/NAD-linked_Rdtase_dimer_sf"/>
</dbReference>
<dbReference type="GO" id="GO:0016656">
    <property type="term" value="F:monodehydroascorbate reductase (NADH) activity"/>
    <property type="evidence" value="ECO:0007669"/>
    <property type="project" value="UniProtKB-EC"/>
</dbReference>
<dbReference type="EC" id="1.6.5.4" evidence="7"/>
<sequence>MPAFKGKFDFVIVGGGNAAGYAAKEYVSKGGPKGELLIITSEPYCSYERPTCSKAYMKLEGGARLPKFHTSVGGGGDLQDDQWYPKHGIQFMTNTEVTNIDFKKKQLSLANQPPVEYGKLLLCTGSTVADLKDMGTPGAELENIMYLRNVADADRILGRVKQLKTDGGKAVVIGGGYIGLEMTASLRSNGLDVTVVLPQEHFLSRMLTDEVGEFYESYYKEKGVTIRAKARAVSFEPKSPGCKQVGVAVLDTGEKLQCDLCLVGVGARPNLGLFQGDLDMLDDKPGGVKVDGHMKTSQPDVYAAGDIAAFPLKRSGGSLTRMEHVSHARLSAAVAMAEMLKPGSTHEYDYLPYFYSRIFDLHWEFYGSLEGSTVFFGDKKAKKFGTYWVKDGKVVGVFLEGGSPEEVEAIKSLSLEQPAAPKDLGQEMPRMMMQQPNQYFEQLGADKDLGNRALILPPAPDVKHLPPDHLSPAAPCSLVEELHSCPPPLSQVFGQAIEISALGHWPSAPRNWEDFVSSGCQA</sequence>
<dbReference type="GO" id="GO:0005737">
    <property type="term" value="C:cytoplasm"/>
    <property type="evidence" value="ECO:0007669"/>
    <property type="project" value="TreeGrafter"/>
</dbReference>
<comment type="similarity">
    <text evidence="2">Belongs to the FAD-dependent oxidoreductase family.</text>
</comment>
<dbReference type="PANTHER" id="PTHR43557">
    <property type="entry name" value="APOPTOSIS-INDUCING FACTOR 1"/>
    <property type="match status" value="1"/>
</dbReference>
<evidence type="ECO:0000256" key="2">
    <source>
        <dbReference type="ARBA" id="ARBA00006442"/>
    </source>
</evidence>
<dbReference type="PANTHER" id="PTHR43557:SF2">
    <property type="entry name" value="RIESKE DOMAIN-CONTAINING PROTEIN-RELATED"/>
    <property type="match status" value="1"/>
</dbReference>
<evidence type="ECO:0000256" key="3">
    <source>
        <dbReference type="ARBA" id="ARBA00022630"/>
    </source>
</evidence>
<dbReference type="AlphaFoldDB" id="A0AAW1SBU2"/>
<protein>
    <recommendedName>
        <fullName evidence="7">monodehydroascorbate reductase (NADH)</fullName>
        <ecNumber evidence="7">1.6.5.4</ecNumber>
    </recommendedName>
</protein>
<evidence type="ECO:0000256" key="7">
    <source>
        <dbReference type="ARBA" id="ARBA00038920"/>
    </source>
</evidence>
<dbReference type="Gene3D" id="3.30.390.30">
    <property type="match status" value="1"/>
</dbReference>
<organism evidence="10 11">
    <name type="scientific">Apatococcus fuscideae</name>
    <dbReference type="NCBI Taxonomy" id="2026836"/>
    <lineage>
        <taxon>Eukaryota</taxon>
        <taxon>Viridiplantae</taxon>
        <taxon>Chlorophyta</taxon>
        <taxon>core chlorophytes</taxon>
        <taxon>Trebouxiophyceae</taxon>
        <taxon>Chlorellales</taxon>
        <taxon>Chlorellaceae</taxon>
        <taxon>Apatococcus</taxon>
    </lineage>
</organism>